<protein>
    <submittedName>
        <fullName evidence="1">Ester cyclase</fullName>
    </submittedName>
</protein>
<accession>A0ABU6H342</accession>
<evidence type="ECO:0000313" key="2">
    <source>
        <dbReference type="Proteomes" id="UP001341297"/>
    </source>
</evidence>
<dbReference type="RefSeq" id="WP_232517721.1">
    <property type="nucleotide sequence ID" value="NZ_JAQCPU010000001.1"/>
</dbReference>
<organism evidence="1 2">
    <name type="scientific">Bacillus glycinifermentans</name>
    <dbReference type="NCBI Taxonomy" id="1664069"/>
    <lineage>
        <taxon>Bacteria</taxon>
        <taxon>Bacillati</taxon>
        <taxon>Bacillota</taxon>
        <taxon>Bacilli</taxon>
        <taxon>Bacillales</taxon>
        <taxon>Bacillaceae</taxon>
        <taxon>Bacillus</taxon>
    </lineage>
</organism>
<comment type="caution">
    <text evidence="1">The sequence shown here is derived from an EMBL/GenBank/DDBJ whole genome shotgun (WGS) entry which is preliminary data.</text>
</comment>
<dbReference type="EMBL" id="JARRTL010000008">
    <property type="protein sequence ID" value="MEC0485065.1"/>
    <property type="molecule type" value="Genomic_DNA"/>
</dbReference>
<name>A0ABU6H342_9BACI</name>
<reference evidence="1 2" key="1">
    <citation type="submission" date="2023-03" db="EMBL/GenBank/DDBJ databases">
        <title>Agriculturally important microbes genome sequencing.</title>
        <authorList>
            <person name="Dunlap C."/>
        </authorList>
    </citation>
    <scope>NUCLEOTIDE SEQUENCE [LARGE SCALE GENOMIC DNA]</scope>
    <source>
        <strain evidence="1 2">CBP-3203</strain>
    </source>
</reference>
<evidence type="ECO:0000313" key="1">
    <source>
        <dbReference type="EMBL" id="MEC0485065.1"/>
    </source>
</evidence>
<dbReference type="Proteomes" id="UP001341297">
    <property type="component" value="Unassembled WGS sequence"/>
</dbReference>
<gene>
    <name evidence="1" type="ORF">P8828_09415</name>
</gene>
<keyword evidence="2" id="KW-1185">Reference proteome</keyword>
<sequence length="33" mass="3500">MIAEGDLVSVYFIFEGKHTGTPFAGVLGNGESR</sequence>
<proteinExistence type="predicted"/>